<dbReference type="InterPro" id="IPR019545">
    <property type="entry name" value="DM13_domain"/>
</dbReference>
<accession>A0ABW9GRB1</accession>
<dbReference type="RefSeq" id="WP_408775191.1">
    <property type="nucleotide sequence ID" value="NZ_JBGWZZ010000009.1"/>
</dbReference>
<name>A0ABW9GRB1_9GAMM</name>
<dbReference type="GeneID" id="97219958"/>
<dbReference type="Pfam" id="PF10517">
    <property type="entry name" value="DM13"/>
    <property type="match status" value="1"/>
</dbReference>
<proteinExistence type="predicted"/>
<sequence length="162" mass="17442">MARLARNLVSHGLVAVLGFMAGIYALPILVAQSHTPAQASLQLAQDAAHYQGTFRRELAGSDPLHWAQGRLFVGDHAIAMVGEMAPGPDYKLYLSPTFVETEADFLALKDKMALVGDVRSFDSFVISVPGHVNPDTYTTAIIWCESFGKFISAAQYQGSAGL</sequence>
<evidence type="ECO:0000313" key="3">
    <source>
        <dbReference type="Proteomes" id="UP001630969"/>
    </source>
</evidence>
<feature type="domain" description="DM13" evidence="1">
    <location>
        <begin position="52"/>
        <end position="157"/>
    </location>
</feature>
<organism evidence="2 3">
    <name type="scientific">Aeromonas bivalvium</name>
    <dbReference type="NCBI Taxonomy" id="440079"/>
    <lineage>
        <taxon>Bacteria</taxon>
        <taxon>Pseudomonadati</taxon>
        <taxon>Pseudomonadota</taxon>
        <taxon>Gammaproteobacteria</taxon>
        <taxon>Aeromonadales</taxon>
        <taxon>Aeromonadaceae</taxon>
        <taxon>Aeromonas</taxon>
    </lineage>
</organism>
<dbReference type="Proteomes" id="UP001630969">
    <property type="component" value="Unassembled WGS sequence"/>
</dbReference>
<evidence type="ECO:0000313" key="2">
    <source>
        <dbReference type="EMBL" id="MFM4892733.1"/>
    </source>
</evidence>
<dbReference type="PROSITE" id="PS51549">
    <property type="entry name" value="DM13"/>
    <property type="match status" value="1"/>
</dbReference>
<reference evidence="2 3" key="1">
    <citation type="submission" date="2024-09" db="EMBL/GenBank/DDBJ databases">
        <title>Aeromonas strains Genome sequencing and assembly.</title>
        <authorList>
            <person name="Hu X."/>
            <person name="Tang B."/>
        </authorList>
    </citation>
    <scope>NUCLEOTIDE SEQUENCE [LARGE SCALE GENOMIC DNA]</scope>
    <source>
        <strain evidence="2 3">NB23SCDHY001</strain>
    </source>
</reference>
<protein>
    <submittedName>
        <fullName evidence="2">DM13 domain-containing protein</fullName>
    </submittedName>
</protein>
<comment type="caution">
    <text evidence="2">The sequence shown here is derived from an EMBL/GenBank/DDBJ whole genome shotgun (WGS) entry which is preliminary data.</text>
</comment>
<keyword evidence="3" id="KW-1185">Reference proteome</keyword>
<evidence type="ECO:0000259" key="1">
    <source>
        <dbReference type="PROSITE" id="PS51549"/>
    </source>
</evidence>
<dbReference type="EMBL" id="JBGXBU010000002">
    <property type="protein sequence ID" value="MFM4892733.1"/>
    <property type="molecule type" value="Genomic_DNA"/>
</dbReference>
<gene>
    <name evidence="2" type="ORF">ACEUDJ_07625</name>
</gene>